<accession>A0A834IZG0</accession>
<reference evidence="2" key="1">
    <citation type="journal article" date="2020" name="G3 (Bethesda)">
        <title>High-Quality Assemblies for Three Invasive Social Wasps from the &lt;i&gt;Vespula&lt;/i&gt; Genus.</title>
        <authorList>
            <person name="Harrop T.W.R."/>
            <person name="Guhlin J."/>
            <person name="McLaughlin G.M."/>
            <person name="Permina E."/>
            <person name="Stockwell P."/>
            <person name="Gilligan J."/>
            <person name="Le Lec M.F."/>
            <person name="Gruber M.A.M."/>
            <person name="Quinn O."/>
            <person name="Lovegrove M."/>
            <person name="Duncan E.J."/>
            <person name="Remnant E.J."/>
            <person name="Van Eeckhoven J."/>
            <person name="Graham B."/>
            <person name="Knapp R.A."/>
            <person name="Langford K.W."/>
            <person name="Kronenberg Z."/>
            <person name="Press M.O."/>
            <person name="Eacker S.M."/>
            <person name="Wilson-Rankin E.E."/>
            <person name="Purcell J."/>
            <person name="Lester P.J."/>
            <person name="Dearden P.K."/>
        </authorList>
    </citation>
    <scope>NUCLEOTIDE SEQUENCE</scope>
    <source>
        <strain evidence="2">Marl-1</strain>
    </source>
</reference>
<dbReference type="AlphaFoldDB" id="A0A834IZG0"/>
<keyword evidence="1" id="KW-0812">Transmembrane</keyword>
<protein>
    <submittedName>
        <fullName evidence="2">Uncharacterized protein</fullName>
    </submittedName>
</protein>
<evidence type="ECO:0000313" key="2">
    <source>
        <dbReference type="EMBL" id="KAF7379313.1"/>
    </source>
</evidence>
<comment type="caution">
    <text evidence="2">The sequence shown here is derived from an EMBL/GenBank/DDBJ whole genome shotgun (WGS) entry which is preliminary data.</text>
</comment>
<name>A0A834IZG0_VESVU</name>
<evidence type="ECO:0000256" key="1">
    <source>
        <dbReference type="SAM" id="Phobius"/>
    </source>
</evidence>
<sequence>MEMNINVDSVLAYRTDVNLDIAISQKIIYIIIIFISMPWMRLGTIRTIFGRLTMIEVQVEGKDYVFTLVYDPIEDRSYLDADHPTDKSNSNQTDVGLWPNIDFANLDLTSKIPNTVFRKKEGEWIVETYRE</sequence>
<evidence type="ECO:0000313" key="3">
    <source>
        <dbReference type="Proteomes" id="UP000614350"/>
    </source>
</evidence>
<keyword evidence="3" id="KW-1185">Reference proteome</keyword>
<dbReference type="EMBL" id="JACSEA010000023">
    <property type="protein sequence ID" value="KAF7379313.1"/>
    <property type="molecule type" value="Genomic_DNA"/>
</dbReference>
<feature type="transmembrane region" description="Helical" evidence="1">
    <location>
        <begin position="27"/>
        <end position="44"/>
    </location>
</feature>
<dbReference type="Proteomes" id="UP000614350">
    <property type="component" value="Unassembled WGS sequence"/>
</dbReference>
<keyword evidence="1" id="KW-0472">Membrane</keyword>
<proteinExistence type="predicted"/>
<gene>
    <name evidence="2" type="ORF">HZH66_014684</name>
</gene>
<keyword evidence="1" id="KW-1133">Transmembrane helix</keyword>
<organism evidence="2 3">
    <name type="scientific">Vespula vulgaris</name>
    <name type="common">Yellow jacket</name>
    <name type="synonym">Wasp</name>
    <dbReference type="NCBI Taxonomy" id="7454"/>
    <lineage>
        <taxon>Eukaryota</taxon>
        <taxon>Metazoa</taxon>
        <taxon>Ecdysozoa</taxon>
        <taxon>Arthropoda</taxon>
        <taxon>Hexapoda</taxon>
        <taxon>Insecta</taxon>
        <taxon>Pterygota</taxon>
        <taxon>Neoptera</taxon>
        <taxon>Endopterygota</taxon>
        <taxon>Hymenoptera</taxon>
        <taxon>Apocrita</taxon>
        <taxon>Aculeata</taxon>
        <taxon>Vespoidea</taxon>
        <taxon>Vespidae</taxon>
        <taxon>Vespinae</taxon>
        <taxon>Vespula</taxon>
    </lineage>
</organism>